<dbReference type="InterPro" id="IPR012147">
    <property type="entry name" value="P_Ac_Bu_trans"/>
</dbReference>
<dbReference type="InterPro" id="IPR042113">
    <property type="entry name" value="P_AcTrfase_dom1"/>
</dbReference>
<keyword evidence="6 10" id="KW-0808">Transferase</keyword>
<organism evidence="10 11">
    <name type="scientific">Fusobacterium equinum</name>
    <dbReference type="NCBI Taxonomy" id="134605"/>
    <lineage>
        <taxon>Bacteria</taxon>
        <taxon>Fusobacteriati</taxon>
        <taxon>Fusobacteriota</taxon>
        <taxon>Fusobacteriia</taxon>
        <taxon>Fusobacteriales</taxon>
        <taxon>Fusobacteriaceae</taxon>
        <taxon>Fusobacterium</taxon>
    </lineage>
</organism>
<comment type="pathway">
    <text evidence="2">Metabolic intermediate biosynthesis; acetyl-CoA biosynthesis; acetyl-CoA from acetate: step 2/2.</text>
</comment>
<dbReference type="RefSeq" id="WP_060793946.1">
    <property type="nucleotide sequence ID" value="NZ_KQ956575.1"/>
</dbReference>
<dbReference type="PANTHER" id="PTHR43356">
    <property type="entry name" value="PHOSPHATE ACETYLTRANSFERASE"/>
    <property type="match status" value="1"/>
</dbReference>
<dbReference type="PATRIC" id="fig|134605.3.peg.1730"/>
<evidence type="ECO:0000256" key="1">
    <source>
        <dbReference type="ARBA" id="ARBA00000705"/>
    </source>
</evidence>
<evidence type="ECO:0000256" key="5">
    <source>
        <dbReference type="ARBA" id="ARBA00021528"/>
    </source>
</evidence>
<reference evidence="11" key="1">
    <citation type="submission" date="2016-01" db="EMBL/GenBank/DDBJ databases">
        <authorList>
            <person name="Mitreva M."/>
            <person name="Pepin K.H."/>
            <person name="Mihindukulasuriya K.A."/>
            <person name="Fulton R."/>
            <person name="Fronick C."/>
            <person name="O'Laughlin M."/>
            <person name="Miner T."/>
            <person name="Herter B."/>
            <person name="Rosa B.A."/>
            <person name="Cordes M."/>
            <person name="Tomlinson C."/>
            <person name="Wollam A."/>
            <person name="Palsikar V.B."/>
            <person name="Mardis E.R."/>
            <person name="Wilson R.K."/>
        </authorList>
    </citation>
    <scope>NUCLEOTIDE SEQUENCE [LARGE SCALE GENOMIC DNA]</scope>
    <source>
        <strain evidence="11">CMW8396</strain>
    </source>
</reference>
<evidence type="ECO:0000256" key="4">
    <source>
        <dbReference type="ARBA" id="ARBA00012707"/>
    </source>
</evidence>
<keyword evidence="7" id="KW-0012">Acyltransferase</keyword>
<dbReference type="SUPFAM" id="SSF53659">
    <property type="entry name" value="Isocitrate/Isopropylmalate dehydrogenase-like"/>
    <property type="match status" value="1"/>
</dbReference>
<dbReference type="NCBIfam" id="NF007233">
    <property type="entry name" value="PRK09653.1"/>
    <property type="match status" value="1"/>
</dbReference>
<dbReference type="STRING" id="134605.HMPREF3206_01749"/>
<dbReference type="Gene3D" id="3.40.50.10950">
    <property type="match status" value="1"/>
</dbReference>
<evidence type="ECO:0000256" key="3">
    <source>
        <dbReference type="ARBA" id="ARBA00005656"/>
    </source>
</evidence>
<evidence type="ECO:0000256" key="6">
    <source>
        <dbReference type="ARBA" id="ARBA00022679"/>
    </source>
</evidence>
<evidence type="ECO:0000256" key="8">
    <source>
        <dbReference type="ARBA" id="ARBA00031108"/>
    </source>
</evidence>
<dbReference type="InterPro" id="IPR004614">
    <property type="entry name" value="P_AcTrfase"/>
</dbReference>
<keyword evidence="11" id="KW-1185">Reference proteome</keyword>
<evidence type="ECO:0000259" key="9">
    <source>
        <dbReference type="Pfam" id="PF01515"/>
    </source>
</evidence>
<gene>
    <name evidence="10" type="ORF">HMPREF3206_01749</name>
</gene>
<dbReference type="Gene3D" id="3.40.50.10750">
    <property type="entry name" value="Isocitrate/Isopropylmalate dehydrogenase-like"/>
    <property type="match status" value="1"/>
</dbReference>
<comment type="caution">
    <text evidence="10">The sequence shown here is derived from an EMBL/GenBank/DDBJ whole genome shotgun (WGS) entry which is preliminary data.</text>
</comment>
<dbReference type="PANTHER" id="PTHR43356:SF3">
    <property type="entry name" value="PHOSPHATE ACETYLTRANSFERASE"/>
    <property type="match status" value="1"/>
</dbReference>
<feature type="domain" description="Phosphate acetyl/butaryl transferase" evidence="9">
    <location>
        <begin position="3"/>
        <end position="326"/>
    </location>
</feature>
<dbReference type="Pfam" id="PF01515">
    <property type="entry name" value="PTA_PTB"/>
    <property type="match status" value="1"/>
</dbReference>
<dbReference type="InterPro" id="IPR042112">
    <property type="entry name" value="P_AcTrfase_dom2"/>
</dbReference>
<comment type="similarity">
    <text evidence="3">Belongs to the phosphate acetyltransferase and butyryltransferase family.</text>
</comment>
<comment type="catalytic activity">
    <reaction evidence="1">
        <text>acetyl-CoA + phosphate = acetyl phosphate + CoA</text>
        <dbReference type="Rhea" id="RHEA:19521"/>
        <dbReference type="ChEBI" id="CHEBI:22191"/>
        <dbReference type="ChEBI" id="CHEBI:43474"/>
        <dbReference type="ChEBI" id="CHEBI:57287"/>
        <dbReference type="ChEBI" id="CHEBI:57288"/>
        <dbReference type="EC" id="2.3.1.8"/>
    </reaction>
</comment>
<dbReference type="EC" id="2.3.1.8" evidence="4"/>
<dbReference type="PIRSF" id="PIRSF000428">
    <property type="entry name" value="P_Ac_trans"/>
    <property type="match status" value="1"/>
</dbReference>
<proteinExistence type="inferred from homology"/>
<evidence type="ECO:0000313" key="10">
    <source>
        <dbReference type="EMBL" id="KXA12561.1"/>
    </source>
</evidence>
<evidence type="ECO:0000256" key="2">
    <source>
        <dbReference type="ARBA" id="ARBA00004989"/>
    </source>
</evidence>
<dbReference type="EMBL" id="LRPX01000098">
    <property type="protein sequence ID" value="KXA12561.1"/>
    <property type="molecule type" value="Genomic_DNA"/>
</dbReference>
<name>A0A133N8C1_9FUSO</name>
<accession>A0A133N8C1</accession>
<sequence length="337" mass="36395">MSFLGQVRKKALQANRRIVLPESFDERVLRAVAEILKEKVAQPILVGNPDQIMNDAKAYEISLQGARIVDPENFERFEVYVDKLVELRSKKGMTREEATKILKNDINFFGAMMVKMGDADGMVSGASSPTAKVLRAGIQVIGTKPGMKTVSSVFIMELAQFKEMYGSVLVFGDCSVIPHPNAEQLADIACSSAETALSIANINPRVALLTFSTKGSANHECVDKVIEAGRILRDRHVSFRFDDELQADAALVKSIGEIKAPLSDVSGNANVLIFPNLSAGNIGYKLVQRLAGANAYGPIIQGLDAPVNDLSRGCSVNDIVVLTAITSAQACTDCTFE</sequence>
<dbReference type="Proteomes" id="UP000070617">
    <property type="component" value="Unassembled WGS sequence"/>
</dbReference>
<protein>
    <recommendedName>
        <fullName evidence="5">Phosphate acetyltransferase</fullName>
        <ecNumber evidence="4">2.3.1.8</ecNumber>
    </recommendedName>
    <alternativeName>
        <fullName evidence="8">Phosphotransacetylase</fullName>
    </alternativeName>
</protein>
<evidence type="ECO:0000256" key="7">
    <source>
        <dbReference type="ARBA" id="ARBA00023315"/>
    </source>
</evidence>
<dbReference type="NCBIfam" id="TIGR00651">
    <property type="entry name" value="pta"/>
    <property type="match status" value="1"/>
</dbReference>
<dbReference type="InterPro" id="IPR002505">
    <property type="entry name" value="PTA_PTB"/>
</dbReference>
<dbReference type="InterPro" id="IPR050500">
    <property type="entry name" value="Phos_Acetyltrans/Butyryltrans"/>
</dbReference>
<evidence type="ECO:0000313" key="11">
    <source>
        <dbReference type="Proteomes" id="UP000070617"/>
    </source>
</evidence>
<dbReference type="GO" id="GO:0008959">
    <property type="term" value="F:phosphate acetyltransferase activity"/>
    <property type="evidence" value="ECO:0007669"/>
    <property type="project" value="UniProtKB-EC"/>
</dbReference>
<dbReference type="AlphaFoldDB" id="A0A133N8C1"/>